<dbReference type="EMBL" id="RBIE01000001">
    <property type="protein sequence ID" value="RKQ63418.1"/>
    <property type="molecule type" value="Genomic_DNA"/>
</dbReference>
<dbReference type="EC" id="2.5.1.9" evidence="5 10"/>
<gene>
    <name evidence="13" type="ORF">C7457_0289</name>
</gene>
<dbReference type="FunFam" id="2.40.30.20:FF:000003">
    <property type="entry name" value="Riboflavin synthase, alpha subunit"/>
    <property type="match status" value="1"/>
</dbReference>
<accession>A0A420W808</accession>
<evidence type="ECO:0000313" key="14">
    <source>
        <dbReference type="Proteomes" id="UP000280881"/>
    </source>
</evidence>
<dbReference type="InterPro" id="IPR017938">
    <property type="entry name" value="Riboflavin_synthase-like_b-brl"/>
</dbReference>
<comment type="caution">
    <text evidence="13">The sequence shown here is derived from an EMBL/GenBank/DDBJ whole genome shotgun (WGS) entry which is preliminary data.</text>
</comment>
<protein>
    <recommendedName>
        <fullName evidence="6 10">Riboflavin synthase</fullName>
        <ecNumber evidence="5 10">2.5.1.9</ecNumber>
    </recommendedName>
</protein>
<comment type="pathway">
    <text evidence="3">Cofactor biosynthesis; riboflavin biosynthesis; riboflavin from 2-hydroxy-3-oxobutyl phosphate and 5-amino-6-(D-ribitylamino)uracil: step 2/2.</text>
</comment>
<dbReference type="Proteomes" id="UP000280881">
    <property type="component" value="Unassembled WGS sequence"/>
</dbReference>
<dbReference type="RefSeq" id="WP_121169665.1">
    <property type="nucleotide sequence ID" value="NZ_RBIE01000001.1"/>
</dbReference>
<evidence type="ECO:0000256" key="4">
    <source>
        <dbReference type="ARBA" id="ARBA00011233"/>
    </source>
</evidence>
<reference evidence="13 14" key="1">
    <citation type="submission" date="2018-10" db="EMBL/GenBank/DDBJ databases">
        <title>Genomic Encyclopedia of Type Strains, Phase IV (KMG-IV): sequencing the most valuable type-strain genomes for metagenomic binning, comparative biology and taxonomic classification.</title>
        <authorList>
            <person name="Goeker M."/>
        </authorList>
    </citation>
    <scope>NUCLEOTIDE SEQUENCE [LARGE SCALE GENOMIC DNA]</scope>
    <source>
        <strain evidence="13 14">DSM 15521</strain>
    </source>
</reference>
<dbReference type="InterPro" id="IPR023366">
    <property type="entry name" value="ATP_synth_asu-like_sf"/>
</dbReference>
<feature type="domain" description="Lumazine-binding" evidence="12">
    <location>
        <begin position="1"/>
        <end position="96"/>
    </location>
</feature>
<dbReference type="OrthoDB" id="9788537at2"/>
<comment type="catalytic activity">
    <reaction evidence="1">
        <text>2 6,7-dimethyl-8-(1-D-ribityl)lumazine + H(+) = 5-amino-6-(D-ribitylamino)uracil + riboflavin</text>
        <dbReference type="Rhea" id="RHEA:20772"/>
        <dbReference type="ChEBI" id="CHEBI:15378"/>
        <dbReference type="ChEBI" id="CHEBI:15934"/>
        <dbReference type="ChEBI" id="CHEBI:57986"/>
        <dbReference type="ChEBI" id="CHEBI:58201"/>
        <dbReference type="EC" id="2.5.1.9"/>
    </reaction>
</comment>
<dbReference type="NCBIfam" id="NF009566">
    <property type="entry name" value="PRK13020.1"/>
    <property type="match status" value="1"/>
</dbReference>
<dbReference type="Gene3D" id="2.40.30.20">
    <property type="match status" value="2"/>
</dbReference>
<dbReference type="NCBIfam" id="NF006767">
    <property type="entry name" value="PRK09289.1"/>
    <property type="match status" value="1"/>
</dbReference>
<evidence type="ECO:0000256" key="2">
    <source>
        <dbReference type="ARBA" id="ARBA00002803"/>
    </source>
</evidence>
<feature type="repeat" description="Lumazine-binding" evidence="11">
    <location>
        <begin position="97"/>
        <end position="193"/>
    </location>
</feature>
<dbReference type="NCBIfam" id="TIGR00187">
    <property type="entry name" value="ribE"/>
    <property type="match status" value="1"/>
</dbReference>
<evidence type="ECO:0000313" key="13">
    <source>
        <dbReference type="EMBL" id="RKQ63418.1"/>
    </source>
</evidence>
<evidence type="ECO:0000256" key="7">
    <source>
        <dbReference type="ARBA" id="ARBA00022619"/>
    </source>
</evidence>
<evidence type="ECO:0000256" key="10">
    <source>
        <dbReference type="NCBIfam" id="TIGR00187"/>
    </source>
</evidence>
<keyword evidence="8" id="KW-0808">Transferase</keyword>
<evidence type="ECO:0000256" key="6">
    <source>
        <dbReference type="ARBA" id="ARBA00013950"/>
    </source>
</evidence>
<name>A0A420W808_9BACT</name>
<keyword evidence="9" id="KW-0677">Repeat</keyword>
<evidence type="ECO:0000256" key="3">
    <source>
        <dbReference type="ARBA" id="ARBA00004887"/>
    </source>
</evidence>
<dbReference type="SUPFAM" id="SSF63380">
    <property type="entry name" value="Riboflavin synthase domain-like"/>
    <property type="match status" value="2"/>
</dbReference>
<dbReference type="AlphaFoldDB" id="A0A420W808"/>
<evidence type="ECO:0000259" key="12">
    <source>
        <dbReference type="PROSITE" id="PS51177"/>
    </source>
</evidence>
<dbReference type="PIRSF" id="PIRSF000498">
    <property type="entry name" value="Riboflavin_syn_A"/>
    <property type="match status" value="1"/>
</dbReference>
<dbReference type="PANTHER" id="PTHR21098">
    <property type="entry name" value="RIBOFLAVIN SYNTHASE ALPHA CHAIN"/>
    <property type="match status" value="1"/>
</dbReference>
<evidence type="ECO:0000256" key="11">
    <source>
        <dbReference type="PROSITE-ProRule" id="PRU00524"/>
    </source>
</evidence>
<evidence type="ECO:0000256" key="5">
    <source>
        <dbReference type="ARBA" id="ARBA00012827"/>
    </source>
</evidence>
<evidence type="ECO:0000256" key="8">
    <source>
        <dbReference type="ARBA" id="ARBA00022679"/>
    </source>
</evidence>
<dbReference type="CDD" id="cd00402">
    <property type="entry name" value="Riboflavin_synthase_like"/>
    <property type="match status" value="1"/>
</dbReference>
<comment type="function">
    <text evidence="2">Catalyzes the dismutation of two molecules of 6,7-dimethyl-8-ribityllumazine, resulting in the formation of riboflavin and 5-amino-6-(D-ribitylamino)uracil.</text>
</comment>
<dbReference type="PANTHER" id="PTHR21098:SF12">
    <property type="entry name" value="RIBOFLAVIN SYNTHASE"/>
    <property type="match status" value="1"/>
</dbReference>
<evidence type="ECO:0000256" key="9">
    <source>
        <dbReference type="ARBA" id="ARBA00022737"/>
    </source>
</evidence>
<dbReference type="FunFam" id="2.40.30.20:FF:000004">
    <property type="entry name" value="Riboflavin synthase, alpha subunit"/>
    <property type="match status" value="1"/>
</dbReference>
<proteinExistence type="predicted"/>
<sequence>MFTGIVEEVGKVKGIKKGSKSSKLTIECRVVLEGTRVGDSIAVNGVCLTVVEIGRELLTFDVSYETLKRTTLSLLKPGENVNLERALRLGDRLGGHILQGHVDTTTKVTSIKREGEGYRFSFKLPKEYSHLVVEKGSIGIDGISLTVAELLPDSFSVAVIPHTFENTNLKFKRSGSLVNLEFDIIGKYVEKMVKSAQKGA</sequence>
<comment type="subunit">
    <text evidence="4">Homotrimer.</text>
</comment>
<keyword evidence="14" id="KW-1185">Reference proteome</keyword>
<dbReference type="PROSITE" id="PS51177">
    <property type="entry name" value="LUMAZINE_BIND"/>
    <property type="match status" value="2"/>
</dbReference>
<dbReference type="InterPro" id="IPR001783">
    <property type="entry name" value="Lumazine-bd"/>
</dbReference>
<feature type="repeat" description="Lumazine-binding" evidence="11">
    <location>
        <begin position="1"/>
        <end position="96"/>
    </location>
</feature>
<dbReference type="GO" id="GO:0004746">
    <property type="term" value="F:riboflavin synthase activity"/>
    <property type="evidence" value="ECO:0007669"/>
    <property type="project" value="UniProtKB-UniRule"/>
</dbReference>
<evidence type="ECO:0000256" key="1">
    <source>
        <dbReference type="ARBA" id="ARBA00000968"/>
    </source>
</evidence>
<feature type="domain" description="Lumazine-binding" evidence="12">
    <location>
        <begin position="97"/>
        <end position="193"/>
    </location>
</feature>
<dbReference type="InterPro" id="IPR026017">
    <property type="entry name" value="Lumazine-bd_dom"/>
</dbReference>
<organism evidence="13 14">
    <name type="scientific">Thermovibrio guaymasensis</name>
    <dbReference type="NCBI Taxonomy" id="240167"/>
    <lineage>
        <taxon>Bacteria</taxon>
        <taxon>Pseudomonadati</taxon>
        <taxon>Aquificota</taxon>
        <taxon>Aquificia</taxon>
        <taxon>Desulfurobacteriales</taxon>
        <taxon>Desulfurobacteriaceae</taxon>
        <taxon>Thermovibrio</taxon>
    </lineage>
</organism>
<dbReference type="GO" id="GO:0009231">
    <property type="term" value="P:riboflavin biosynthetic process"/>
    <property type="evidence" value="ECO:0007669"/>
    <property type="project" value="UniProtKB-KW"/>
</dbReference>
<dbReference type="Pfam" id="PF00677">
    <property type="entry name" value="Lum_binding"/>
    <property type="match status" value="2"/>
</dbReference>
<keyword evidence="7" id="KW-0686">Riboflavin biosynthesis</keyword>